<organism evidence="2 3">
    <name type="scientific">Acidiplasma aeolicum</name>
    <dbReference type="NCBI Taxonomy" id="507754"/>
    <lineage>
        <taxon>Archaea</taxon>
        <taxon>Methanobacteriati</taxon>
        <taxon>Thermoplasmatota</taxon>
        <taxon>Thermoplasmata</taxon>
        <taxon>Thermoplasmatales</taxon>
        <taxon>Ferroplasmaceae</taxon>
        <taxon>Acidiplasma</taxon>
    </lineage>
</organism>
<name>A0A0P9CX69_9ARCH</name>
<reference evidence="2 3" key="1">
    <citation type="submission" date="2015-09" db="EMBL/GenBank/DDBJ databases">
        <title>Draft genome sequence of Acidiplasma aeolicum DSM 18409.</title>
        <authorList>
            <person name="Hemp J."/>
        </authorList>
    </citation>
    <scope>NUCLEOTIDE SEQUENCE [LARGE SCALE GENOMIC DNA]</scope>
    <source>
        <strain evidence="2 3">V</strain>
    </source>
</reference>
<proteinExistence type="predicted"/>
<evidence type="ECO:0000313" key="3">
    <source>
        <dbReference type="Proteomes" id="UP000050515"/>
    </source>
</evidence>
<protein>
    <recommendedName>
        <fullName evidence="4">Major facilitator superfamily (MFS) profile domain-containing protein</fullName>
    </recommendedName>
</protein>
<evidence type="ECO:0000256" key="1">
    <source>
        <dbReference type="SAM" id="Phobius"/>
    </source>
</evidence>
<keyword evidence="1" id="KW-0472">Membrane</keyword>
<gene>
    <name evidence="2" type="ORF">SE19_00440</name>
</gene>
<evidence type="ECO:0000313" key="2">
    <source>
        <dbReference type="EMBL" id="KPV47579.1"/>
    </source>
</evidence>
<feature type="transmembrane region" description="Helical" evidence="1">
    <location>
        <begin position="41"/>
        <end position="59"/>
    </location>
</feature>
<dbReference type="RefSeq" id="WP_084802274.1">
    <property type="nucleotide sequence ID" value="NZ_LJCQ01000036.1"/>
</dbReference>
<accession>A0A0P9CX69</accession>
<dbReference type="EMBL" id="LJCQ01000036">
    <property type="protein sequence ID" value="KPV47579.1"/>
    <property type="molecule type" value="Genomic_DNA"/>
</dbReference>
<sequence length="102" mass="10959">MVTSFNWNWDAFVMVILVLLALALIVFGALTAYFGSSKSRIVGSVLLIVGLVIGIFTIFGSSSVAHVSFVYQVLEPTVFYLIASIIGVLIGLLIFLGAIMKT</sequence>
<dbReference type="PATRIC" id="fig|507754.4.peg.1250"/>
<keyword evidence="1" id="KW-1133">Transmembrane helix</keyword>
<evidence type="ECO:0008006" key="4">
    <source>
        <dbReference type="Google" id="ProtNLM"/>
    </source>
</evidence>
<keyword evidence="1" id="KW-0812">Transmembrane</keyword>
<dbReference type="AlphaFoldDB" id="A0A0P9CX69"/>
<dbReference type="Proteomes" id="UP000050515">
    <property type="component" value="Unassembled WGS sequence"/>
</dbReference>
<feature type="transmembrane region" description="Helical" evidence="1">
    <location>
        <begin position="79"/>
        <end position="99"/>
    </location>
</feature>
<feature type="transmembrane region" description="Helical" evidence="1">
    <location>
        <begin position="12"/>
        <end position="34"/>
    </location>
</feature>
<comment type="caution">
    <text evidence="2">The sequence shown here is derived from an EMBL/GenBank/DDBJ whole genome shotgun (WGS) entry which is preliminary data.</text>
</comment>